<keyword evidence="2" id="KW-1185">Reference proteome</keyword>
<dbReference type="AlphaFoldDB" id="M7XJU1"/>
<proteinExistence type="predicted"/>
<name>M7XJU1_9BACT</name>
<dbReference type="EMBL" id="AMZY02000003">
    <property type="protein sequence ID" value="EMS35109.1"/>
    <property type="molecule type" value="Genomic_DNA"/>
</dbReference>
<reference evidence="1" key="1">
    <citation type="submission" date="2013-01" db="EMBL/GenBank/DDBJ databases">
        <title>Genome assembly of Mariniradius saccharolyticus AK6.</title>
        <authorList>
            <person name="Vaidya B."/>
            <person name="Khatri I."/>
            <person name="Tanuku N.R.S."/>
            <person name="Subramanian S."/>
            <person name="Pinnaka A."/>
        </authorList>
    </citation>
    <scope>NUCLEOTIDE SEQUENCE [LARGE SCALE GENOMIC DNA]</scope>
    <source>
        <strain evidence="1">AK6</strain>
    </source>
</reference>
<comment type="caution">
    <text evidence="1">The sequence shown here is derived from an EMBL/GenBank/DDBJ whole genome shotgun (WGS) entry which is preliminary data.</text>
</comment>
<evidence type="ECO:0000313" key="1">
    <source>
        <dbReference type="EMBL" id="EMS35109.1"/>
    </source>
</evidence>
<accession>M7XJU1</accession>
<sequence>MMVGKLTTSINWKGVSGAYSFFTLQKSETWKYLKYQI</sequence>
<evidence type="ECO:0000313" key="2">
    <source>
        <dbReference type="Proteomes" id="UP000010953"/>
    </source>
</evidence>
<gene>
    <name evidence="1" type="ORF">C943_03002</name>
</gene>
<protein>
    <submittedName>
        <fullName evidence="1">Uncharacterized protein</fullName>
    </submittedName>
</protein>
<dbReference type="Proteomes" id="UP000010953">
    <property type="component" value="Unassembled WGS sequence"/>
</dbReference>
<dbReference type="STRING" id="1239962.C943_03002"/>
<dbReference type="InParanoid" id="M7XJU1"/>
<organism evidence="1 2">
    <name type="scientific">Mariniradius saccharolyticus AK6</name>
    <dbReference type="NCBI Taxonomy" id="1239962"/>
    <lineage>
        <taxon>Bacteria</taxon>
        <taxon>Pseudomonadati</taxon>
        <taxon>Bacteroidota</taxon>
        <taxon>Cytophagia</taxon>
        <taxon>Cytophagales</taxon>
        <taxon>Cyclobacteriaceae</taxon>
        <taxon>Mariniradius</taxon>
    </lineage>
</organism>